<dbReference type="GO" id="GO:0016020">
    <property type="term" value="C:membrane"/>
    <property type="evidence" value="ECO:0007669"/>
    <property type="project" value="UniProtKB-SubCell"/>
</dbReference>
<keyword evidence="4" id="KW-0349">Heme</keyword>
<dbReference type="PANTHER" id="PTHR47943">
    <property type="entry name" value="CYTOCHROME P450 93A3-LIKE"/>
    <property type="match status" value="1"/>
</dbReference>
<keyword evidence="11" id="KW-1185">Reference proteome</keyword>
<name>A0AAN9I145_CLITE</name>
<evidence type="ECO:0000256" key="2">
    <source>
        <dbReference type="ARBA" id="ARBA00004370"/>
    </source>
</evidence>
<evidence type="ECO:0000313" key="11">
    <source>
        <dbReference type="Proteomes" id="UP001359559"/>
    </source>
</evidence>
<proteinExistence type="inferred from homology"/>
<evidence type="ECO:0000313" key="10">
    <source>
        <dbReference type="EMBL" id="KAK7263588.1"/>
    </source>
</evidence>
<keyword evidence="6" id="KW-0560">Oxidoreductase</keyword>
<gene>
    <name evidence="10" type="ORF">RJT34_31180</name>
</gene>
<dbReference type="AlphaFoldDB" id="A0AAN9I145"/>
<evidence type="ECO:0000256" key="9">
    <source>
        <dbReference type="ARBA" id="ARBA00023136"/>
    </source>
</evidence>
<organism evidence="10 11">
    <name type="scientific">Clitoria ternatea</name>
    <name type="common">Butterfly pea</name>
    <dbReference type="NCBI Taxonomy" id="43366"/>
    <lineage>
        <taxon>Eukaryota</taxon>
        <taxon>Viridiplantae</taxon>
        <taxon>Streptophyta</taxon>
        <taxon>Embryophyta</taxon>
        <taxon>Tracheophyta</taxon>
        <taxon>Spermatophyta</taxon>
        <taxon>Magnoliopsida</taxon>
        <taxon>eudicotyledons</taxon>
        <taxon>Gunneridae</taxon>
        <taxon>Pentapetalae</taxon>
        <taxon>rosids</taxon>
        <taxon>fabids</taxon>
        <taxon>Fabales</taxon>
        <taxon>Fabaceae</taxon>
        <taxon>Papilionoideae</taxon>
        <taxon>50 kb inversion clade</taxon>
        <taxon>NPAAA clade</taxon>
        <taxon>indigoferoid/millettioid clade</taxon>
        <taxon>Phaseoleae</taxon>
        <taxon>Clitoria</taxon>
    </lineage>
</organism>
<evidence type="ECO:0000256" key="1">
    <source>
        <dbReference type="ARBA" id="ARBA00001971"/>
    </source>
</evidence>
<comment type="similarity">
    <text evidence="3">Belongs to the cytochrome P450 family.</text>
</comment>
<dbReference type="GO" id="GO:0020037">
    <property type="term" value="F:heme binding"/>
    <property type="evidence" value="ECO:0007669"/>
    <property type="project" value="InterPro"/>
</dbReference>
<dbReference type="GO" id="GO:0005506">
    <property type="term" value="F:iron ion binding"/>
    <property type="evidence" value="ECO:0007669"/>
    <property type="project" value="InterPro"/>
</dbReference>
<dbReference type="SUPFAM" id="SSF48264">
    <property type="entry name" value="Cytochrome P450"/>
    <property type="match status" value="1"/>
</dbReference>
<evidence type="ECO:0000256" key="5">
    <source>
        <dbReference type="ARBA" id="ARBA00022723"/>
    </source>
</evidence>
<comment type="cofactor">
    <cofactor evidence="1">
        <name>heme</name>
        <dbReference type="ChEBI" id="CHEBI:30413"/>
    </cofactor>
</comment>
<comment type="subcellular location">
    <subcellularLocation>
        <location evidence="2">Membrane</location>
    </subcellularLocation>
</comment>
<sequence length="108" mass="12163">MRENKLDQLKKFLRKAANDGTVVDLSAKLQLSADMACRMVFGKHYMDEDLGGKGFKAVMREDMLAGSMDTSATIIEWAILELLKNPKVIKRQGLKCMEKGREVLARDT</sequence>
<dbReference type="InterPro" id="IPR036396">
    <property type="entry name" value="Cyt_P450_sf"/>
</dbReference>
<evidence type="ECO:0000256" key="7">
    <source>
        <dbReference type="ARBA" id="ARBA00023004"/>
    </source>
</evidence>
<reference evidence="10 11" key="1">
    <citation type="submission" date="2024-01" db="EMBL/GenBank/DDBJ databases">
        <title>The genomes of 5 underutilized Papilionoideae crops provide insights into root nodulation and disease resistance.</title>
        <authorList>
            <person name="Yuan L."/>
        </authorList>
    </citation>
    <scope>NUCLEOTIDE SEQUENCE [LARGE SCALE GENOMIC DNA]</scope>
    <source>
        <strain evidence="10">LY-2023</strain>
        <tissue evidence="10">Leaf</tissue>
    </source>
</reference>
<keyword evidence="5" id="KW-0479">Metal-binding</keyword>
<comment type="caution">
    <text evidence="10">The sequence shown here is derived from an EMBL/GenBank/DDBJ whole genome shotgun (WGS) entry which is preliminary data.</text>
</comment>
<protein>
    <submittedName>
        <fullName evidence="10">Uncharacterized protein</fullName>
    </submittedName>
</protein>
<evidence type="ECO:0000256" key="6">
    <source>
        <dbReference type="ARBA" id="ARBA00023002"/>
    </source>
</evidence>
<dbReference type="Proteomes" id="UP001359559">
    <property type="component" value="Unassembled WGS sequence"/>
</dbReference>
<dbReference type="PANTHER" id="PTHR47943:SF4">
    <property type="entry name" value="CYTOCHROME P450 FAMILY 71 PROTEIN"/>
    <property type="match status" value="1"/>
</dbReference>
<dbReference type="GO" id="GO:0016705">
    <property type="term" value="F:oxidoreductase activity, acting on paired donors, with incorporation or reduction of molecular oxygen"/>
    <property type="evidence" value="ECO:0007669"/>
    <property type="project" value="InterPro"/>
</dbReference>
<dbReference type="EMBL" id="JAYKXN010000008">
    <property type="protein sequence ID" value="KAK7263588.1"/>
    <property type="molecule type" value="Genomic_DNA"/>
</dbReference>
<accession>A0AAN9I145</accession>
<keyword evidence="8" id="KW-0503">Monooxygenase</keyword>
<dbReference type="GO" id="GO:0004497">
    <property type="term" value="F:monooxygenase activity"/>
    <property type="evidence" value="ECO:0007669"/>
    <property type="project" value="UniProtKB-KW"/>
</dbReference>
<keyword evidence="9" id="KW-0472">Membrane</keyword>
<evidence type="ECO:0000256" key="4">
    <source>
        <dbReference type="ARBA" id="ARBA00022617"/>
    </source>
</evidence>
<keyword evidence="7" id="KW-0408">Iron</keyword>
<evidence type="ECO:0000256" key="8">
    <source>
        <dbReference type="ARBA" id="ARBA00023033"/>
    </source>
</evidence>
<evidence type="ECO:0000256" key="3">
    <source>
        <dbReference type="ARBA" id="ARBA00010617"/>
    </source>
</evidence>